<dbReference type="Pfam" id="PF12804">
    <property type="entry name" value="NTP_transf_3"/>
    <property type="match status" value="1"/>
</dbReference>
<protein>
    <recommendedName>
        <fullName evidence="2">MobA-like NTP transferase domain-containing protein</fullName>
    </recommendedName>
</protein>
<dbReference type="InterPro" id="IPR025877">
    <property type="entry name" value="MobA-like_NTP_Trfase"/>
</dbReference>
<reference evidence="3 4" key="2">
    <citation type="submission" date="2018-03" db="EMBL/GenBank/DDBJ databases">
        <title>Draft genome of Pseudomonas putida strain KT-27.</title>
        <authorList>
            <person name="Yoshizawa S."/>
            <person name="Khan N.H."/>
            <person name="Nishimura M."/>
            <person name="Chiura H.X."/>
            <person name="Ogura Y."/>
            <person name="Hayashi T."/>
            <person name="Kogure K."/>
        </authorList>
    </citation>
    <scope>NUCLEOTIDE SEQUENCE [LARGE SCALE GENOMIC DNA]</scope>
    <source>
        <strain evidence="3 4">KT-27</strain>
    </source>
</reference>
<reference evidence="3 4" key="1">
    <citation type="submission" date="2016-08" db="EMBL/GenBank/DDBJ databases">
        <authorList>
            <person name="Seilhamer J.J."/>
        </authorList>
    </citation>
    <scope>NUCLEOTIDE SEQUENCE [LARGE SCALE GENOMIC DNA]</scope>
    <source>
        <strain evidence="3 4">KT-27</strain>
    </source>
</reference>
<comment type="caution">
    <text evidence="3">The sequence shown here is derived from an EMBL/GenBank/DDBJ whole genome shotgun (WGS) entry which is preliminary data.</text>
</comment>
<dbReference type="EMBL" id="MIND01000018">
    <property type="protein sequence ID" value="POF89303.1"/>
    <property type="molecule type" value="Genomic_DNA"/>
</dbReference>
<dbReference type="CDD" id="cd04182">
    <property type="entry name" value="GT_2_like_f"/>
    <property type="match status" value="1"/>
</dbReference>
<sequence>MPCTVAALVLAAGHSRRFGSDKRQHLLSSGQTLLQASLQLPCAQLGEVWLALRDDDPAPVGVADNVRILQSSSSRLGLGHSIATSVGQISTASTAQGLLVMLGDMPFIQPATLAALLARADSRLIIRPTYQGKPGHPVLFGRAWWPQLCTLTGDEGARSVLLGNPQAVRNIELGDPGVLLDIDRPGDVPSRDKH</sequence>
<dbReference type="Gene3D" id="3.90.550.10">
    <property type="entry name" value="Spore Coat Polysaccharide Biosynthesis Protein SpsA, Chain A"/>
    <property type="match status" value="1"/>
</dbReference>
<keyword evidence="1" id="KW-0460">Magnesium</keyword>
<dbReference type="SUPFAM" id="SSF53448">
    <property type="entry name" value="Nucleotide-diphospho-sugar transferases"/>
    <property type="match status" value="1"/>
</dbReference>
<feature type="domain" description="MobA-like NTP transferase" evidence="2">
    <location>
        <begin position="7"/>
        <end position="161"/>
    </location>
</feature>
<organism evidence="3 4">
    <name type="scientific">Pseudomonas putida</name>
    <name type="common">Arthrobacter siderocapsulatus</name>
    <dbReference type="NCBI Taxonomy" id="303"/>
    <lineage>
        <taxon>Bacteria</taxon>
        <taxon>Pseudomonadati</taxon>
        <taxon>Pseudomonadota</taxon>
        <taxon>Gammaproteobacteria</taxon>
        <taxon>Pseudomonadales</taxon>
        <taxon>Pseudomonadaceae</taxon>
        <taxon>Pseudomonas</taxon>
    </lineage>
</organism>
<dbReference type="PANTHER" id="PTHR43777:SF1">
    <property type="entry name" value="MOLYBDENUM COFACTOR CYTIDYLYLTRANSFERASE"/>
    <property type="match status" value="1"/>
</dbReference>
<name>A0A2S3WEG1_PSEPU</name>
<dbReference type="PANTHER" id="PTHR43777">
    <property type="entry name" value="MOLYBDENUM COFACTOR CYTIDYLYLTRANSFERASE"/>
    <property type="match status" value="1"/>
</dbReference>
<proteinExistence type="predicted"/>
<dbReference type="GO" id="GO:0016779">
    <property type="term" value="F:nucleotidyltransferase activity"/>
    <property type="evidence" value="ECO:0007669"/>
    <property type="project" value="UniProtKB-ARBA"/>
</dbReference>
<accession>A0A2S3WEG1</accession>
<dbReference type="RefSeq" id="WP_103437368.1">
    <property type="nucleotide sequence ID" value="NZ_MIND01000018.1"/>
</dbReference>
<dbReference type="Proteomes" id="UP000237194">
    <property type="component" value="Unassembled WGS sequence"/>
</dbReference>
<evidence type="ECO:0000313" key="4">
    <source>
        <dbReference type="Proteomes" id="UP000237194"/>
    </source>
</evidence>
<evidence type="ECO:0000313" key="3">
    <source>
        <dbReference type="EMBL" id="POF89303.1"/>
    </source>
</evidence>
<gene>
    <name evidence="3" type="ORF">BGP80_15575</name>
</gene>
<evidence type="ECO:0000256" key="1">
    <source>
        <dbReference type="ARBA" id="ARBA00022842"/>
    </source>
</evidence>
<dbReference type="AlphaFoldDB" id="A0A2S3WEG1"/>
<dbReference type="InterPro" id="IPR029044">
    <property type="entry name" value="Nucleotide-diphossugar_trans"/>
</dbReference>
<evidence type="ECO:0000259" key="2">
    <source>
        <dbReference type="Pfam" id="PF12804"/>
    </source>
</evidence>